<proteinExistence type="predicted"/>
<protein>
    <submittedName>
        <fullName evidence="1">Uncharacterized protein</fullName>
    </submittedName>
</protein>
<dbReference type="EMBL" id="JARKIE010000425">
    <property type="protein sequence ID" value="KAJ7640589.1"/>
    <property type="molecule type" value="Genomic_DNA"/>
</dbReference>
<comment type="caution">
    <text evidence="1">The sequence shown here is derived from an EMBL/GenBank/DDBJ whole genome shotgun (WGS) entry which is preliminary data.</text>
</comment>
<gene>
    <name evidence="1" type="ORF">B0H17DRAFT_1148925</name>
</gene>
<keyword evidence="2" id="KW-1185">Reference proteome</keyword>
<accession>A0AAD7FW21</accession>
<evidence type="ECO:0000313" key="2">
    <source>
        <dbReference type="Proteomes" id="UP001221757"/>
    </source>
</evidence>
<evidence type="ECO:0000313" key="1">
    <source>
        <dbReference type="EMBL" id="KAJ7640589.1"/>
    </source>
</evidence>
<sequence>MLSASRLAAHGTKSLVLVVGGGDHFSVLRACAVCASDWTSGGDGGESDEEGLMPRASHSGQRPVLSHCCLNLPFHNRQNVGVGVHSNSHTHTDAGEAVLKDLVRVSTQIRGDIRIRREYVYSDGGVLTVWDA</sequence>
<dbReference type="AlphaFoldDB" id="A0AAD7FW21"/>
<dbReference type="Proteomes" id="UP001221757">
    <property type="component" value="Unassembled WGS sequence"/>
</dbReference>
<name>A0AAD7FW21_MYCRO</name>
<organism evidence="1 2">
    <name type="scientific">Mycena rosella</name>
    <name type="common">Pink bonnet</name>
    <name type="synonym">Agaricus rosellus</name>
    <dbReference type="NCBI Taxonomy" id="1033263"/>
    <lineage>
        <taxon>Eukaryota</taxon>
        <taxon>Fungi</taxon>
        <taxon>Dikarya</taxon>
        <taxon>Basidiomycota</taxon>
        <taxon>Agaricomycotina</taxon>
        <taxon>Agaricomycetes</taxon>
        <taxon>Agaricomycetidae</taxon>
        <taxon>Agaricales</taxon>
        <taxon>Marasmiineae</taxon>
        <taxon>Mycenaceae</taxon>
        <taxon>Mycena</taxon>
    </lineage>
</organism>
<reference evidence="1" key="1">
    <citation type="submission" date="2023-03" db="EMBL/GenBank/DDBJ databases">
        <title>Massive genome expansion in bonnet fungi (Mycena s.s.) driven by repeated elements and novel gene families across ecological guilds.</title>
        <authorList>
            <consortium name="Lawrence Berkeley National Laboratory"/>
            <person name="Harder C.B."/>
            <person name="Miyauchi S."/>
            <person name="Viragh M."/>
            <person name="Kuo A."/>
            <person name="Thoen E."/>
            <person name="Andreopoulos B."/>
            <person name="Lu D."/>
            <person name="Skrede I."/>
            <person name="Drula E."/>
            <person name="Henrissat B."/>
            <person name="Morin E."/>
            <person name="Kohler A."/>
            <person name="Barry K."/>
            <person name="LaButti K."/>
            <person name="Morin E."/>
            <person name="Salamov A."/>
            <person name="Lipzen A."/>
            <person name="Mereny Z."/>
            <person name="Hegedus B."/>
            <person name="Baldrian P."/>
            <person name="Stursova M."/>
            <person name="Weitz H."/>
            <person name="Taylor A."/>
            <person name="Grigoriev I.V."/>
            <person name="Nagy L.G."/>
            <person name="Martin F."/>
            <person name="Kauserud H."/>
        </authorList>
    </citation>
    <scope>NUCLEOTIDE SEQUENCE</scope>
    <source>
        <strain evidence="1">CBHHK067</strain>
    </source>
</reference>